<protein>
    <submittedName>
        <fullName evidence="4">RHS repeat-associated core domain-containing protein</fullName>
    </submittedName>
</protein>
<dbReference type="CDD" id="cd00081">
    <property type="entry name" value="Hint"/>
    <property type="match status" value="1"/>
</dbReference>
<feature type="compositionally biased region" description="Basic and acidic residues" evidence="2">
    <location>
        <begin position="7"/>
        <end position="16"/>
    </location>
</feature>
<feature type="region of interest" description="Disordered" evidence="2">
    <location>
        <begin position="153"/>
        <end position="173"/>
    </location>
</feature>
<dbReference type="Gene3D" id="2.180.10.10">
    <property type="entry name" value="RHS repeat-associated core"/>
    <property type="match status" value="2"/>
</dbReference>
<feature type="region of interest" description="Disordered" evidence="2">
    <location>
        <begin position="2174"/>
        <end position="2208"/>
    </location>
</feature>
<dbReference type="InterPro" id="IPR030934">
    <property type="entry name" value="Intein_C"/>
</dbReference>
<feature type="domain" description="Hint" evidence="3">
    <location>
        <begin position="1990"/>
        <end position="2104"/>
    </location>
</feature>
<gene>
    <name evidence="4" type="ORF">ACFPM7_24785</name>
</gene>
<dbReference type="InterPro" id="IPR006530">
    <property type="entry name" value="YD"/>
</dbReference>
<dbReference type="Proteomes" id="UP001596157">
    <property type="component" value="Unassembled WGS sequence"/>
</dbReference>
<evidence type="ECO:0000313" key="4">
    <source>
        <dbReference type="EMBL" id="MFC5290282.1"/>
    </source>
</evidence>
<evidence type="ECO:0000256" key="2">
    <source>
        <dbReference type="SAM" id="MobiDB-lite"/>
    </source>
</evidence>
<feature type="region of interest" description="Disordered" evidence="2">
    <location>
        <begin position="1782"/>
        <end position="1848"/>
    </location>
</feature>
<dbReference type="SMART" id="SM00306">
    <property type="entry name" value="HintN"/>
    <property type="match status" value="1"/>
</dbReference>
<dbReference type="InterPro" id="IPR050708">
    <property type="entry name" value="T6SS_VgrG/RHS"/>
</dbReference>
<feature type="compositionally biased region" description="Basic and acidic residues" evidence="2">
    <location>
        <begin position="1807"/>
        <end position="1818"/>
    </location>
</feature>
<dbReference type="InterPro" id="IPR031325">
    <property type="entry name" value="RHS_repeat"/>
</dbReference>
<dbReference type="PANTHER" id="PTHR32305">
    <property type="match status" value="1"/>
</dbReference>
<dbReference type="NCBIfam" id="TIGR01643">
    <property type="entry name" value="YD_repeat_2x"/>
    <property type="match status" value="2"/>
</dbReference>
<dbReference type="InterPro" id="IPR036844">
    <property type="entry name" value="Hint_dom_sf"/>
</dbReference>
<comment type="caution">
    <text evidence="4">The sequence shown here is derived from an EMBL/GenBank/DDBJ whole genome shotgun (WGS) entry which is preliminary data.</text>
</comment>
<name>A0ABW0ET22_9PSEU</name>
<dbReference type="Pfam" id="PF25023">
    <property type="entry name" value="TEN_YD-shell"/>
    <property type="match status" value="1"/>
</dbReference>
<dbReference type="PANTHER" id="PTHR32305:SF17">
    <property type="entry name" value="TRNA NUCLEASE WAPA"/>
    <property type="match status" value="1"/>
</dbReference>
<dbReference type="Gene3D" id="2.170.16.10">
    <property type="entry name" value="Hedgehog/Intein (Hint) domain"/>
    <property type="match status" value="1"/>
</dbReference>
<keyword evidence="5" id="KW-1185">Reference proteome</keyword>
<feature type="region of interest" description="Disordered" evidence="2">
    <location>
        <begin position="1"/>
        <end position="33"/>
    </location>
</feature>
<dbReference type="NCBIfam" id="TIGR03696">
    <property type="entry name" value="Rhs_assc_core"/>
    <property type="match status" value="1"/>
</dbReference>
<dbReference type="RefSeq" id="WP_378250166.1">
    <property type="nucleotide sequence ID" value="NZ_JBHSKF010000015.1"/>
</dbReference>
<accession>A0ABW0ET22</accession>
<proteinExistence type="predicted"/>
<keyword evidence="1" id="KW-0677">Repeat</keyword>
<evidence type="ECO:0000259" key="3">
    <source>
        <dbReference type="SMART" id="SM00306"/>
    </source>
</evidence>
<organism evidence="4 5">
    <name type="scientific">Actinokineospora guangxiensis</name>
    <dbReference type="NCBI Taxonomy" id="1490288"/>
    <lineage>
        <taxon>Bacteria</taxon>
        <taxon>Bacillati</taxon>
        <taxon>Actinomycetota</taxon>
        <taxon>Actinomycetes</taxon>
        <taxon>Pseudonocardiales</taxon>
        <taxon>Pseudonocardiaceae</taxon>
        <taxon>Actinokineospora</taxon>
    </lineage>
</organism>
<feature type="compositionally biased region" description="Polar residues" evidence="2">
    <location>
        <begin position="1573"/>
        <end position="1584"/>
    </location>
</feature>
<reference evidence="5" key="1">
    <citation type="journal article" date="2019" name="Int. J. Syst. Evol. Microbiol.">
        <title>The Global Catalogue of Microorganisms (GCM) 10K type strain sequencing project: providing services to taxonomists for standard genome sequencing and annotation.</title>
        <authorList>
            <consortium name="The Broad Institute Genomics Platform"/>
            <consortium name="The Broad Institute Genome Sequencing Center for Infectious Disease"/>
            <person name="Wu L."/>
            <person name="Ma J."/>
        </authorList>
    </citation>
    <scope>NUCLEOTIDE SEQUENCE [LARGE SCALE GENOMIC DNA]</scope>
    <source>
        <strain evidence="5">CCUG 59778</strain>
    </source>
</reference>
<evidence type="ECO:0000256" key="1">
    <source>
        <dbReference type="ARBA" id="ARBA00022737"/>
    </source>
</evidence>
<sequence length="2265" mass="244264">MAAAEVKLPELQREKSISGQPVAVKPLEPTPVGKEWQNEQVRWPSAGTANFDLATVRPGQQAQSDRVPVAIGSVRAAKSKDGQPQRARISVKDQPTAQRAGVTGVLFGVARTDGVRSPGRLSVEVDYSQFRHAVGGDWSTRLRLISLPSCALTSPERPECTRGTPLPTRNDSKNHTLTAAVPVAAAGESVVAAAAGPSGSGGTYSASSLAPSGSWSAGGSSGDFGWSYPIKVPPSLGGPSPQIGLGYSSGSVDGRQVSTNNQPSWVGDGWDYWPGYVERRYQACSEDMTGDHNNTVKTGDQCWFTENATLSLNGRTTELVRDDATGAWRPANDDGSRVERLSGASNGDNDGEYWKVTTVDGTQYFFGRNRLPNWTTDKPETGSTWTVPVFGNNSGEPCRGASFASSWCQQGWRWNLDHVVDPRGNSMSYFYAKETNHYGLNVKTAPVAYTRGGHLLRVEYGQRNGSEYAGAAPAKIEFIAAERCTSANPSVDCTDANFTTANAARWPDVPVDQNCKSTEQCTNRFSPTFWTRKRLAAINTFVRKSDDTGYRQVDGWALTHQFPLTGDVSTPSLWLAKITRTGFAGGTQAMAPVTFQGEQMENRVDAFENLPAINRYRVNAVYTETGSVIGVTYSPKECSRLEPVNMPGPDESNNKRCYPVYWTPEGSLDPIKDYFHKYVAVKVLEQDRTGGQVTKETNYEFVGSPAWAYDHNELAKPERRTWNQYRGYARVRTRVGAAPDPISRAETLYFQGMDGDKLPSGTRNVSVVDSDGHEIADAPEYSGMARETVYYERDGGSVVSSTLNTPWRGSVTATRARPGLASLTSRVTAMAETRSKSRMSDGTWRRAGVVHTYDQYGIPTSVSELGDTATSSDDSCTRFYYTRNTGAWILNATNRIEKVAVSCAATPSRPADVVSETRTFFDGSTTHGAMPTRGDVTRVDELMDWPAGGTARYATTSRTVFDTYGRPIESYDAAGKKSTTSYTRTPATTGLVTTIASTNPLGHVSTKYLDPARGVPTALVDQNNRRTDLSYDPIGRLTQVWLPGRDKATNPTTPNSDFSYQIGPNAPVVVTTKTLKSDGAYRTGHEIYDGLLRLRQTQQPAAGGGRLLTDIFYDTRGLVWKKNAPYYNDQAPSGAILAVGDANVPAQMVYSYDGMGRPTVEAFHSYAVEKRRTTTTYGGEWLAQQPPQGGTTMMTVKDALGRDAELREFHGQAPTGAYDSTKYEYDRKGRLAKVTDSGGRVRSFEYDLRGRQIKAIDPDRGATTMSYNDEDELVTTTDARGETVAYTYDDLGRKTTVRDDSQTGAKRAEWTFDTLADGTAVKGALATSTRYVGTNAYSTAVTGYDAAYRPLGVTATIPASEGALQGSYTFSTTYTATGLPATKKYPAKGGLPSETVTYSYDALELPISIKGLAGQLYLSNTTYGRYGEVLRHQLGGPGKQIYNSYKYEEGTRRLTQVDTDRDVAPTHLETRTWDYDPYGNITSITSQEPGVVADTQCFRLDYLKRMTDAWTATDNCAAEPSTGAGGTVGGPQPYWRSYEFDKVGNRTTEIHHDPSGDPAKNVTNTYAYPAAGQPQSDTLRSVTRTGPDGARQDTFGYDDAGNTTQRNVAGVEQTLEWDAEGHLSKVTKGSSVTEFLYDASGDRLIRREPGATTLYLGGSEYRLDTATATVRGTRYIDAGGATAVRTADGKVNYVLADHHGTGDRAIDGSTLAATRRSSMPFGETRGITPAVWPGSKGFIGGVEDKSTGLTHLGAREYDPELGRFISADPIVDLRDAQQMNGYAYGHNNPVSRSDPSGLYDPEGYDYCQRHRDQCKNRDTPNNGVQLGGGAPPPSNGQSQPAGPSEEKVTWAKKVKEKSLLEVVVEAGGEILMEVLGINDIRNCFTNGDIGACVMMVAGAIPWSKLLEAGDIIGAVWRAGKAVFKWFDEVREADRILDSAAHAAAAAPKLDDVGAVAARQADDVGSAGARQVDDVGGAAGKKADVGDSCVGNSFTPETQVQMADGTSKPISQINLGDEVLATDPETGESGGREVVGLIVGDGYKQLVRITATERTATAVTESGDADGRSTGTVVATDGHPFWVADLKAWLPAKKLKPGMWLHTSTGTRTQITAVEASTKTQRVHNLTVADLHTYHVLAGRDPVLVHNCGGSKPGHAASCDCSAGGTPKPDLDSLASSATTAKGKGPSPAGRAYQKHMNRPGSNLTPAPGRLHNQLGGQMAVDLLTNPRSALQVWTHSIHGPVFDFKLPTVGARWTQSGQFIGFLDP</sequence>
<dbReference type="SUPFAM" id="SSF51294">
    <property type="entry name" value="Hedgehog/intein (Hint) domain"/>
    <property type="match status" value="1"/>
</dbReference>
<dbReference type="Pfam" id="PF05593">
    <property type="entry name" value="RHS_repeat"/>
    <property type="match status" value="2"/>
</dbReference>
<dbReference type="InterPro" id="IPR003587">
    <property type="entry name" value="Hint_dom_N"/>
</dbReference>
<dbReference type="InterPro" id="IPR056823">
    <property type="entry name" value="TEN-like_YD-shell"/>
</dbReference>
<evidence type="ECO:0000313" key="5">
    <source>
        <dbReference type="Proteomes" id="UP001596157"/>
    </source>
</evidence>
<dbReference type="Pfam" id="PF07591">
    <property type="entry name" value="PT-HINT"/>
    <property type="match status" value="1"/>
</dbReference>
<dbReference type="PROSITE" id="PS50818">
    <property type="entry name" value="INTEIN_C_TER"/>
    <property type="match status" value="1"/>
</dbReference>
<dbReference type="InterPro" id="IPR022385">
    <property type="entry name" value="Rhs_assc_core"/>
</dbReference>
<dbReference type="EMBL" id="JBHSKF010000015">
    <property type="protein sequence ID" value="MFC5290282.1"/>
    <property type="molecule type" value="Genomic_DNA"/>
</dbReference>
<feature type="region of interest" description="Disordered" evidence="2">
    <location>
        <begin position="1569"/>
        <end position="1601"/>
    </location>
</feature>